<dbReference type="PANTHER" id="PTHR35192:SF2">
    <property type="entry name" value="APPLE DOMAIN-CONTAINING PROTEIN"/>
    <property type="match status" value="1"/>
</dbReference>
<feature type="region of interest" description="Disordered" evidence="1">
    <location>
        <begin position="56"/>
        <end position="75"/>
    </location>
</feature>
<dbReference type="InterPro" id="IPR048661">
    <property type="entry name" value="CPL1-like"/>
</dbReference>
<accession>A0A9W8PAP4</accession>
<feature type="region of interest" description="Disordered" evidence="1">
    <location>
        <begin position="140"/>
        <end position="165"/>
    </location>
</feature>
<name>A0A9W8PAP4_9AGAR</name>
<dbReference type="Pfam" id="PF21671">
    <property type="entry name" value="CPL1-like"/>
    <property type="match status" value="1"/>
</dbReference>
<feature type="compositionally biased region" description="Low complexity" evidence="1">
    <location>
        <begin position="97"/>
        <end position="117"/>
    </location>
</feature>
<feature type="compositionally biased region" description="Low complexity" evidence="1">
    <location>
        <begin position="140"/>
        <end position="155"/>
    </location>
</feature>
<feature type="chain" id="PRO_5040906183" evidence="2">
    <location>
        <begin position="24"/>
        <end position="256"/>
    </location>
</feature>
<evidence type="ECO:0000313" key="5">
    <source>
        <dbReference type="Proteomes" id="UP001142393"/>
    </source>
</evidence>
<evidence type="ECO:0000256" key="2">
    <source>
        <dbReference type="SAM" id="SignalP"/>
    </source>
</evidence>
<dbReference type="InterPro" id="IPR038955">
    <property type="entry name" value="PriA/CPL1_fungi"/>
</dbReference>
<dbReference type="AlphaFoldDB" id="A0A9W8PAP4"/>
<evidence type="ECO:0000256" key="1">
    <source>
        <dbReference type="SAM" id="MobiDB-lite"/>
    </source>
</evidence>
<feature type="signal peptide" evidence="2">
    <location>
        <begin position="1"/>
        <end position="23"/>
    </location>
</feature>
<gene>
    <name evidence="4" type="ORF">DFH05DRAFT_1467046</name>
</gene>
<keyword evidence="5" id="KW-1185">Reference proteome</keyword>
<evidence type="ECO:0000313" key="4">
    <source>
        <dbReference type="EMBL" id="KAJ3750379.1"/>
    </source>
</evidence>
<dbReference type="PANTHER" id="PTHR35192">
    <property type="entry name" value="PROTEIN, PUTATIVE-RELATED"/>
    <property type="match status" value="1"/>
</dbReference>
<dbReference type="EMBL" id="JANVFU010000001">
    <property type="protein sequence ID" value="KAJ3750379.1"/>
    <property type="molecule type" value="Genomic_DNA"/>
</dbReference>
<protein>
    <submittedName>
        <fullName evidence="4">Protein priA</fullName>
    </submittedName>
</protein>
<comment type="caution">
    <text evidence="4">The sequence shown here is derived from an EMBL/GenBank/DDBJ whole genome shotgun (WGS) entry which is preliminary data.</text>
</comment>
<keyword evidence="2" id="KW-0732">Signal</keyword>
<evidence type="ECO:0000259" key="3">
    <source>
        <dbReference type="Pfam" id="PF21671"/>
    </source>
</evidence>
<feature type="domain" description="Protein CPL1-like" evidence="3">
    <location>
        <begin position="195"/>
        <end position="254"/>
    </location>
</feature>
<proteinExistence type="predicted"/>
<sequence length="256" mass="26771">MPVFKRVVAFSVLALAIAPFATASTFASRTTKSSSKTCSKGEFYYDRKECCLPSGGPTPSSTHTPTPPSGKSCPPSSWYWDDDQSCCLPKWPTSTPTPTPTSTHHTSTHTSPSSTPTSTPPPQCSSGWDWVDSLLCCTPSPSKPTHTPKPSATPKQGNGNGNGHHYKRAHVARAIPACPKGLDACPISGSLLSDYECLDTSVELESCGGCASTGEGQDCTAIEGAWNVGCDSGSCRVYSCFAGFKLSSDGTSCIAL</sequence>
<reference evidence="4 5" key="1">
    <citation type="journal article" date="2023" name="Proc. Natl. Acad. Sci. U.S.A.">
        <title>A global phylogenomic analysis of the shiitake genus Lentinula.</title>
        <authorList>
            <person name="Sierra-Patev S."/>
            <person name="Min B."/>
            <person name="Naranjo-Ortiz M."/>
            <person name="Looney B."/>
            <person name="Konkel Z."/>
            <person name="Slot J.C."/>
            <person name="Sakamoto Y."/>
            <person name="Steenwyk J.L."/>
            <person name="Rokas A."/>
            <person name="Carro J."/>
            <person name="Camarero S."/>
            <person name="Ferreira P."/>
            <person name="Molpeceres G."/>
            <person name="Ruiz-Duenas F.J."/>
            <person name="Serrano A."/>
            <person name="Henrissat B."/>
            <person name="Drula E."/>
            <person name="Hughes K.W."/>
            <person name="Mata J.L."/>
            <person name="Ishikawa N.K."/>
            <person name="Vargas-Isla R."/>
            <person name="Ushijima S."/>
            <person name="Smith C.A."/>
            <person name="Donoghue J."/>
            <person name="Ahrendt S."/>
            <person name="Andreopoulos W."/>
            <person name="He G."/>
            <person name="LaButti K."/>
            <person name="Lipzen A."/>
            <person name="Ng V."/>
            <person name="Riley R."/>
            <person name="Sandor L."/>
            <person name="Barry K."/>
            <person name="Martinez A.T."/>
            <person name="Xiao Y."/>
            <person name="Gibbons J.G."/>
            <person name="Terashima K."/>
            <person name="Grigoriev I.V."/>
            <person name="Hibbett D."/>
        </authorList>
    </citation>
    <scope>NUCLEOTIDE SEQUENCE [LARGE SCALE GENOMIC DNA]</scope>
    <source>
        <strain evidence="4 5">TFB7810</strain>
    </source>
</reference>
<feature type="region of interest" description="Disordered" evidence="1">
    <location>
        <begin position="97"/>
        <end position="124"/>
    </location>
</feature>
<organism evidence="4 5">
    <name type="scientific">Lentinula detonsa</name>
    <dbReference type="NCBI Taxonomy" id="2804962"/>
    <lineage>
        <taxon>Eukaryota</taxon>
        <taxon>Fungi</taxon>
        <taxon>Dikarya</taxon>
        <taxon>Basidiomycota</taxon>
        <taxon>Agaricomycotina</taxon>
        <taxon>Agaricomycetes</taxon>
        <taxon>Agaricomycetidae</taxon>
        <taxon>Agaricales</taxon>
        <taxon>Marasmiineae</taxon>
        <taxon>Omphalotaceae</taxon>
        <taxon>Lentinula</taxon>
    </lineage>
</organism>
<dbReference type="Proteomes" id="UP001142393">
    <property type="component" value="Unassembled WGS sequence"/>
</dbReference>